<sequence length="324" mass="36977">MEIIGNSGWYSLNKQFHIIFIINLVTGISSLVLSLIFFCAYCSRTSSRNASLILKIILDCDIAATLGTIARSIHGLVQDDFNVNESFMTNIYSCVFNYHIIWTAIFYQLPTLLVFVLALDRYLAINFSLWFKAVTIAKGPLIGYCFLTVVLTIIVGFMNAIYMSPLEKVHYTCPIFDGFGYQYGNGIKLFMISYLCFSLILNASALRQVISKGGTRKFGGFLNRQKFESRMTKRSFYITFYFTIATVIPLILSLISESQPNSWTPIKEIILSLIFIRPIINCIAIWRIFPQHVKFSFCKKEKSQNAVQQVQLDANYINNNSFSH</sequence>
<evidence type="ECO:0000256" key="1">
    <source>
        <dbReference type="SAM" id="Phobius"/>
    </source>
</evidence>
<evidence type="ECO:0000313" key="2">
    <source>
        <dbReference type="Proteomes" id="UP000046392"/>
    </source>
</evidence>
<keyword evidence="1" id="KW-1133">Transmembrane helix</keyword>
<keyword evidence="1" id="KW-0812">Transmembrane</keyword>
<name>A0A0N5B5S8_STREA</name>
<dbReference type="SUPFAM" id="SSF81321">
    <property type="entry name" value="Family A G protein-coupled receptor-like"/>
    <property type="match status" value="1"/>
</dbReference>
<feature type="transmembrane region" description="Helical" evidence="1">
    <location>
        <begin position="141"/>
        <end position="162"/>
    </location>
</feature>
<feature type="transmembrane region" description="Helical" evidence="1">
    <location>
        <begin position="52"/>
        <end position="76"/>
    </location>
</feature>
<keyword evidence="1" id="KW-0472">Membrane</keyword>
<feature type="transmembrane region" description="Helical" evidence="1">
    <location>
        <begin position="16"/>
        <end position="40"/>
    </location>
</feature>
<proteinExistence type="predicted"/>
<feature type="transmembrane region" description="Helical" evidence="1">
    <location>
        <begin position="236"/>
        <end position="256"/>
    </location>
</feature>
<dbReference type="WBParaSite" id="SPAL_0000142300.1">
    <property type="protein sequence ID" value="SPAL_0000142300.1"/>
    <property type="gene ID" value="SPAL_0000142300"/>
</dbReference>
<organism evidence="2 3">
    <name type="scientific">Strongyloides papillosus</name>
    <name type="common">Intestinal threadworm</name>
    <dbReference type="NCBI Taxonomy" id="174720"/>
    <lineage>
        <taxon>Eukaryota</taxon>
        <taxon>Metazoa</taxon>
        <taxon>Ecdysozoa</taxon>
        <taxon>Nematoda</taxon>
        <taxon>Chromadorea</taxon>
        <taxon>Rhabditida</taxon>
        <taxon>Tylenchina</taxon>
        <taxon>Panagrolaimomorpha</taxon>
        <taxon>Strongyloidoidea</taxon>
        <taxon>Strongyloididae</taxon>
        <taxon>Strongyloides</taxon>
    </lineage>
</organism>
<accession>A0A0N5B5S8</accession>
<feature type="transmembrane region" description="Helical" evidence="1">
    <location>
        <begin position="96"/>
        <end position="120"/>
    </location>
</feature>
<reference evidence="3" key="1">
    <citation type="submission" date="2017-02" db="UniProtKB">
        <authorList>
            <consortium name="WormBaseParasite"/>
        </authorList>
    </citation>
    <scope>IDENTIFICATION</scope>
</reference>
<protein>
    <submittedName>
        <fullName evidence="3">G_PROTEIN_RECEP_F1_2 domain-containing protein</fullName>
    </submittedName>
</protein>
<dbReference type="Gene3D" id="1.20.1070.10">
    <property type="entry name" value="Rhodopsin 7-helix transmembrane proteins"/>
    <property type="match status" value="1"/>
</dbReference>
<keyword evidence="2" id="KW-1185">Reference proteome</keyword>
<feature type="transmembrane region" description="Helical" evidence="1">
    <location>
        <begin position="187"/>
        <end position="206"/>
    </location>
</feature>
<feature type="transmembrane region" description="Helical" evidence="1">
    <location>
        <begin position="268"/>
        <end position="289"/>
    </location>
</feature>
<evidence type="ECO:0000313" key="3">
    <source>
        <dbReference type="WBParaSite" id="SPAL_0000142300.1"/>
    </source>
</evidence>
<dbReference type="AlphaFoldDB" id="A0A0N5B5S8"/>
<dbReference type="Proteomes" id="UP000046392">
    <property type="component" value="Unplaced"/>
</dbReference>